<evidence type="ECO:0000313" key="2">
    <source>
        <dbReference type="Proteomes" id="UP001057452"/>
    </source>
</evidence>
<evidence type="ECO:0000313" key="1">
    <source>
        <dbReference type="EMBL" id="KAI4804296.1"/>
    </source>
</evidence>
<reference evidence="1" key="1">
    <citation type="submission" date="2022-05" db="EMBL/GenBank/DDBJ databases">
        <title>Chromosome-level genome of Chaenocephalus aceratus.</title>
        <authorList>
            <person name="Park H."/>
        </authorList>
    </citation>
    <scope>NUCLEOTIDE SEQUENCE</scope>
    <source>
        <strain evidence="1">KU_202001</strain>
    </source>
</reference>
<sequence length="96" mass="10958">MPEEEQREKLSRVIRQWNNNRLDLESSEHGFLSAVINYTNSSTVHFHLSPAFILYAAARSALKTQRATEITNKMAAMTGRVIQARKPLLTLLHLHS</sequence>
<accession>A0ACB9VWH9</accession>
<organism evidence="1 2">
    <name type="scientific">Chaenocephalus aceratus</name>
    <name type="common">Blackfin icefish</name>
    <name type="synonym">Chaenichthys aceratus</name>
    <dbReference type="NCBI Taxonomy" id="36190"/>
    <lineage>
        <taxon>Eukaryota</taxon>
        <taxon>Metazoa</taxon>
        <taxon>Chordata</taxon>
        <taxon>Craniata</taxon>
        <taxon>Vertebrata</taxon>
        <taxon>Euteleostomi</taxon>
        <taxon>Actinopterygii</taxon>
        <taxon>Neopterygii</taxon>
        <taxon>Teleostei</taxon>
        <taxon>Neoteleostei</taxon>
        <taxon>Acanthomorphata</taxon>
        <taxon>Eupercaria</taxon>
        <taxon>Perciformes</taxon>
        <taxon>Notothenioidei</taxon>
        <taxon>Channichthyidae</taxon>
        <taxon>Chaenocephalus</taxon>
    </lineage>
</organism>
<name>A0ACB9VWH9_CHAAC</name>
<comment type="caution">
    <text evidence="1">The sequence shown here is derived from an EMBL/GenBank/DDBJ whole genome shotgun (WGS) entry which is preliminary data.</text>
</comment>
<dbReference type="EMBL" id="CM043799">
    <property type="protein sequence ID" value="KAI4804296.1"/>
    <property type="molecule type" value="Genomic_DNA"/>
</dbReference>
<protein>
    <submittedName>
        <fullName evidence="1">Uncharacterized protein</fullName>
    </submittedName>
</protein>
<keyword evidence="2" id="KW-1185">Reference proteome</keyword>
<gene>
    <name evidence="1" type="ORF">KUCAC02_025927</name>
</gene>
<dbReference type="Proteomes" id="UP001057452">
    <property type="component" value="Chromosome 15"/>
</dbReference>
<proteinExistence type="predicted"/>